<organism evidence="1 2">
    <name type="scientific">Eumeta variegata</name>
    <name type="common">Bagworm moth</name>
    <name type="synonym">Eumeta japonica</name>
    <dbReference type="NCBI Taxonomy" id="151549"/>
    <lineage>
        <taxon>Eukaryota</taxon>
        <taxon>Metazoa</taxon>
        <taxon>Ecdysozoa</taxon>
        <taxon>Arthropoda</taxon>
        <taxon>Hexapoda</taxon>
        <taxon>Insecta</taxon>
        <taxon>Pterygota</taxon>
        <taxon>Neoptera</taxon>
        <taxon>Endopterygota</taxon>
        <taxon>Lepidoptera</taxon>
        <taxon>Glossata</taxon>
        <taxon>Ditrysia</taxon>
        <taxon>Tineoidea</taxon>
        <taxon>Psychidae</taxon>
        <taxon>Oiketicinae</taxon>
        <taxon>Eumeta</taxon>
    </lineage>
</organism>
<proteinExistence type="predicted"/>
<reference evidence="1 2" key="1">
    <citation type="journal article" date="2019" name="Commun. Biol.">
        <title>The bagworm genome reveals a unique fibroin gene that provides high tensile strength.</title>
        <authorList>
            <person name="Kono N."/>
            <person name="Nakamura H."/>
            <person name="Ohtoshi R."/>
            <person name="Tomita M."/>
            <person name="Numata K."/>
            <person name="Arakawa K."/>
        </authorList>
    </citation>
    <scope>NUCLEOTIDE SEQUENCE [LARGE SCALE GENOMIC DNA]</scope>
</reference>
<dbReference type="Proteomes" id="UP000299102">
    <property type="component" value="Unassembled WGS sequence"/>
</dbReference>
<keyword evidence="2" id="KW-1185">Reference proteome</keyword>
<evidence type="ECO:0000313" key="2">
    <source>
        <dbReference type="Proteomes" id="UP000299102"/>
    </source>
</evidence>
<dbReference type="EMBL" id="BGZK01001248">
    <property type="protein sequence ID" value="GBP75439.1"/>
    <property type="molecule type" value="Genomic_DNA"/>
</dbReference>
<sequence>MVEIDSWDHKTSRDLTEIRFPNNELKTNCPADDLATHAARWRGAGEVGRVRLCVVSQSAFVPFIAVNVFSTRRCASASPGFN</sequence>
<gene>
    <name evidence="1" type="ORF">EVAR_54532_1</name>
</gene>
<protein>
    <submittedName>
        <fullName evidence="1">Uncharacterized protein</fullName>
    </submittedName>
</protein>
<evidence type="ECO:0000313" key="1">
    <source>
        <dbReference type="EMBL" id="GBP75439.1"/>
    </source>
</evidence>
<dbReference type="AlphaFoldDB" id="A0A4C1YLD1"/>
<name>A0A4C1YLD1_EUMVA</name>
<comment type="caution">
    <text evidence="1">The sequence shown here is derived from an EMBL/GenBank/DDBJ whole genome shotgun (WGS) entry which is preliminary data.</text>
</comment>
<accession>A0A4C1YLD1</accession>